<name>A0ABW2BRP1_9PSEU</name>
<sequence length="217" mass="23424">MAATPGRTGSDAATSAAHRARTNPTRVVPPGPLPTSTLDIAKEVAAVLGKDGVVLPRMTLLGRKVHVVARLRPDAHAERIATGVPPVIDRASVSTWTWPELAHEAPAPAAEVLSVIAVARHWRTGLAWAVPFARYYDAAMVLPDTVMLTHDYVNNCLPRARAYGLDVLSVDDDTVVRPDLAGRPERVMMADDALSRWMNEMVYEQLLAVDEVPAGVD</sequence>
<comment type="caution">
    <text evidence="2">The sequence shown here is derived from an EMBL/GenBank/DDBJ whole genome shotgun (WGS) entry which is preliminary data.</text>
</comment>
<protein>
    <submittedName>
        <fullName evidence="2">Uncharacterized protein</fullName>
    </submittedName>
</protein>
<organism evidence="2 3">
    <name type="scientific">Haloechinothrix salitolerans</name>
    <dbReference type="NCBI Taxonomy" id="926830"/>
    <lineage>
        <taxon>Bacteria</taxon>
        <taxon>Bacillati</taxon>
        <taxon>Actinomycetota</taxon>
        <taxon>Actinomycetes</taxon>
        <taxon>Pseudonocardiales</taxon>
        <taxon>Pseudonocardiaceae</taxon>
        <taxon>Haloechinothrix</taxon>
    </lineage>
</organism>
<dbReference type="EMBL" id="JBHSXX010000001">
    <property type="protein sequence ID" value="MFC6865630.1"/>
    <property type="molecule type" value="Genomic_DNA"/>
</dbReference>
<evidence type="ECO:0000313" key="2">
    <source>
        <dbReference type="EMBL" id="MFC6865630.1"/>
    </source>
</evidence>
<accession>A0ABW2BRP1</accession>
<dbReference type="RefSeq" id="WP_345392076.1">
    <property type="nucleotide sequence ID" value="NZ_BAABLA010000007.1"/>
</dbReference>
<reference evidence="3" key="1">
    <citation type="journal article" date="2019" name="Int. J. Syst. Evol. Microbiol.">
        <title>The Global Catalogue of Microorganisms (GCM) 10K type strain sequencing project: providing services to taxonomists for standard genome sequencing and annotation.</title>
        <authorList>
            <consortium name="The Broad Institute Genomics Platform"/>
            <consortium name="The Broad Institute Genome Sequencing Center for Infectious Disease"/>
            <person name="Wu L."/>
            <person name="Ma J."/>
        </authorList>
    </citation>
    <scope>NUCLEOTIDE SEQUENCE [LARGE SCALE GENOMIC DNA]</scope>
    <source>
        <strain evidence="3">KCTC 32255</strain>
    </source>
</reference>
<evidence type="ECO:0000256" key="1">
    <source>
        <dbReference type="SAM" id="MobiDB-lite"/>
    </source>
</evidence>
<dbReference type="Proteomes" id="UP001596337">
    <property type="component" value="Unassembled WGS sequence"/>
</dbReference>
<feature type="region of interest" description="Disordered" evidence="1">
    <location>
        <begin position="1"/>
        <end position="32"/>
    </location>
</feature>
<evidence type="ECO:0000313" key="3">
    <source>
        <dbReference type="Proteomes" id="UP001596337"/>
    </source>
</evidence>
<gene>
    <name evidence="2" type="ORF">ACFQGD_00555</name>
</gene>
<keyword evidence="3" id="KW-1185">Reference proteome</keyword>
<proteinExistence type="predicted"/>